<evidence type="ECO:0000313" key="3">
    <source>
        <dbReference type="Proteomes" id="UP000247702"/>
    </source>
</evidence>
<dbReference type="AlphaFoldDB" id="A0A2Z6S050"/>
<evidence type="ECO:0000256" key="1">
    <source>
        <dbReference type="SAM" id="MobiDB-lite"/>
    </source>
</evidence>
<comment type="caution">
    <text evidence="2">The sequence shown here is derived from an EMBL/GenBank/DDBJ whole genome shotgun (WGS) entry which is preliminary data.</text>
</comment>
<dbReference type="EMBL" id="BEXD01002274">
    <property type="protein sequence ID" value="GBB97706.1"/>
    <property type="molecule type" value="Genomic_DNA"/>
</dbReference>
<dbReference type="Proteomes" id="UP000247702">
    <property type="component" value="Unassembled WGS sequence"/>
</dbReference>
<proteinExistence type="predicted"/>
<name>A0A2Z6S050_9GLOM</name>
<accession>A0A2Z6S050</accession>
<organism evidence="2 3">
    <name type="scientific">Rhizophagus clarus</name>
    <dbReference type="NCBI Taxonomy" id="94130"/>
    <lineage>
        <taxon>Eukaryota</taxon>
        <taxon>Fungi</taxon>
        <taxon>Fungi incertae sedis</taxon>
        <taxon>Mucoromycota</taxon>
        <taxon>Glomeromycotina</taxon>
        <taxon>Glomeromycetes</taxon>
        <taxon>Glomerales</taxon>
        <taxon>Glomeraceae</taxon>
        <taxon>Rhizophagus</taxon>
    </lineage>
</organism>
<sequence length="327" mass="37884">MIEMKGNLIKPDNNDGYNIKLSTAKEKLPKNLTDFPSIFDINNMIEKTSYAMKIILHSLGIVINKEIFSELIQQSLHSLKKKNNHNIPMESARETDDELEGESEDELDNKMDNKNVQSTLELNFEDNFFEKINKVFEKTHELTPLTIMQAMSYYQEKYDYFTQKEKKKVGNKATLNKNNLTVVTELGTIDIIATVRQDRLIFDFTKINPQSSKFKREDFYYYCENSHSIIIAEIIAIFEKRKLSYVRVDLLSGSNEGKIHARLYDLKPDSAYEFIPIISKDCAQFTCESNPFCFIAYLDSVLEEYHSASRCPANLNNPLKKQKKLCG</sequence>
<feature type="compositionally biased region" description="Acidic residues" evidence="1">
    <location>
        <begin position="95"/>
        <end position="106"/>
    </location>
</feature>
<evidence type="ECO:0000313" key="2">
    <source>
        <dbReference type="EMBL" id="GBB97706.1"/>
    </source>
</evidence>
<reference evidence="2 3" key="1">
    <citation type="submission" date="2017-11" db="EMBL/GenBank/DDBJ databases">
        <title>The genome of Rhizophagus clarus HR1 reveals common genetic basis of auxotrophy among arbuscular mycorrhizal fungi.</title>
        <authorList>
            <person name="Kobayashi Y."/>
        </authorList>
    </citation>
    <scope>NUCLEOTIDE SEQUENCE [LARGE SCALE GENOMIC DNA]</scope>
    <source>
        <strain evidence="2 3">HR1</strain>
    </source>
</reference>
<feature type="region of interest" description="Disordered" evidence="1">
    <location>
        <begin position="83"/>
        <end position="106"/>
    </location>
</feature>
<keyword evidence="3" id="KW-1185">Reference proteome</keyword>
<protein>
    <submittedName>
        <fullName evidence="2">Uncharacterized protein</fullName>
    </submittedName>
</protein>
<gene>
    <name evidence="2" type="ORF">RclHR1_30440002</name>
</gene>